<evidence type="ECO:0000313" key="2">
    <source>
        <dbReference type="Proteomes" id="UP000033423"/>
    </source>
</evidence>
<dbReference type="Proteomes" id="UP000033423">
    <property type="component" value="Unassembled WGS sequence"/>
</dbReference>
<sequence>MPSNICTRSLKVSRTKRLACCPSPSALKASFSLQDAPCVDLPIAILPTDLN</sequence>
<reference evidence="1 2" key="1">
    <citation type="submission" date="2015-02" db="EMBL/GenBank/DDBJ databases">
        <title>Single-cell genomics of uncultivated deep-branching MTB reveals a conserved set of magnetosome genes.</title>
        <authorList>
            <person name="Kolinko S."/>
            <person name="Richter M."/>
            <person name="Glockner F.O."/>
            <person name="Brachmann A."/>
            <person name="Schuler D."/>
        </authorList>
    </citation>
    <scope>NUCLEOTIDE SEQUENCE [LARGE SCALE GENOMIC DNA]</scope>
    <source>
        <strain evidence="1">TM-1</strain>
    </source>
</reference>
<dbReference type="AlphaFoldDB" id="A0A0F3GM75"/>
<dbReference type="EMBL" id="LACI01002091">
    <property type="protein sequence ID" value="KJU82996.1"/>
    <property type="molecule type" value="Genomic_DNA"/>
</dbReference>
<gene>
    <name evidence="1" type="ORF">MBAV_004809</name>
</gene>
<protein>
    <submittedName>
        <fullName evidence="1">Uncharacterized protein</fullName>
    </submittedName>
</protein>
<keyword evidence="2" id="KW-1185">Reference proteome</keyword>
<comment type="caution">
    <text evidence="1">The sequence shown here is derived from an EMBL/GenBank/DDBJ whole genome shotgun (WGS) entry which is preliminary data.</text>
</comment>
<name>A0A0F3GM75_9BACT</name>
<accession>A0A0F3GM75</accession>
<proteinExistence type="predicted"/>
<organism evidence="1 2">
    <name type="scientific">Candidatus Magnetobacterium bavaricum</name>
    <dbReference type="NCBI Taxonomy" id="29290"/>
    <lineage>
        <taxon>Bacteria</taxon>
        <taxon>Pseudomonadati</taxon>
        <taxon>Nitrospirota</taxon>
        <taxon>Thermodesulfovibrionia</taxon>
        <taxon>Thermodesulfovibrionales</taxon>
        <taxon>Candidatus Magnetobacteriaceae</taxon>
        <taxon>Candidatus Magnetobacterium</taxon>
    </lineage>
</organism>
<evidence type="ECO:0000313" key="1">
    <source>
        <dbReference type="EMBL" id="KJU82996.1"/>
    </source>
</evidence>